<protein>
    <submittedName>
        <fullName evidence="1">Uncharacterized protein</fullName>
    </submittedName>
</protein>
<dbReference type="STRING" id="1408250.Q760_12265"/>
<dbReference type="Proteomes" id="UP000029833">
    <property type="component" value="Unassembled WGS sequence"/>
</dbReference>
<accession>A0A0A0B8W3</accession>
<dbReference type="EMBL" id="AXNT01000040">
    <property type="protein sequence ID" value="KGM02638.1"/>
    <property type="molecule type" value="Genomic_DNA"/>
</dbReference>
<sequence>MAVVGAAAREIVQVRLGDELLDTRAVRKDGTVSISVRVPRHTDPGAYVVTVRGASSGREGTATLQVLPAPRRS</sequence>
<evidence type="ECO:0000313" key="1">
    <source>
        <dbReference type="EMBL" id="KGM02638.1"/>
    </source>
</evidence>
<dbReference type="AlphaFoldDB" id="A0A0A0B8W3"/>
<reference evidence="1 2" key="1">
    <citation type="submission" date="2013-10" db="EMBL/GenBank/DDBJ databases">
        <authorList>
            <person name="Wang G."/>
            <person name="Zhuang W."/>
        </authorList>
    </citation>
    <scope>NUCLEOTIDE SEQUENCE [LARGE SCALE GENOMIC DNA]</scope>
    <source>
        <strain evidence="1 2">DSM 20118</strain>
    </source>
</reference>
<name>A0A0A0B8W3_9CELL</name>
<evidence type="ECO:0000313" key="2">
    <source>
        <dbReference type="Proteomes" id="UP000029833"/>
    </source>
</evidence>
<organism evidence="1 2">
    <name type="scientific">Cellulomonas cellasea DSM 20118</name>
    <dbReference type="NCBI Taxonomy" id="1408250"/>
    <lineage>
        <taxon>Bacteria</taxon>
        <taxon>Bacillati</taxon>
        <taxon>Actinomycetota</taxon>
        <taxon>Actinomycetes</taxon>
        <taxon>Micrococcales</taxon>
        <taxon>Cellulomonadaceae</taxon>
        <taxon>Cellulomonas</taxon>
    </lineage>
</organism>
<keyword evidence="2" id="KW-1185">Reference proteome</keyword>
<proteinExistence type="predicted"/>
<comment type="caution">
    <text evidence="1">The sequence shown here is derived from an EMBL/GenBank/DDBJ whole genome shotgun (WGS) entry which is preliminary data.</text>
</comment>
<gene>
    <name evidence="1" type="ORF">Q760_12265</name>
</gene>